<reference evidence="1 2" key="1">
    <citation type="submission" date="2014-04" db="EMBL/GenBank/DDBJ databases">
        <authorList>
            <consortium name="DOE Joint Genome Institute"/>
            <person name="Kuo A."/>
            <person name="Kohler A."/>
            <person name="Costa M.D."/>
            <person name="Nagy L.G."/>
            <person name="Floudas D."/>
            <person name="Copeland A."/>
            <person name="Barry K.W."/>
            <person name="Cichocki N."/>
            <person name="Veneault-Fourrey C."/>
            <person name="LaButti K."/>
            <person name="Lindquist E.A."/>
            <person name="Lipzen A."/>
            <person name="Lundell T."/>
            <person name="Morin E."/>
            <person name="Murat C."/>
            <person name="Sun H."/>
            <person name="Tunlid A."/>
            <person name="Henrissat B."/>
            <person name="Grigoriev I.V."/>
            <person name="Hibbett D.S."/>
            <person name="Martin F."/>
            <person name="Nordberg H.P."/>
            <person name="Cantor M.N."/>
            <person name="Hua S.X."/>
        </authorList>
    </citation>
    <scope>NUCLEOTIDE SEQUENCE [LARGE SCALE GENOMIC DNA]</scope>
    <source>
        <strain evidence="1 2">441</strain>
    </source>
</reference>
<gene>
    <name evidence="1" type="ORF">PISMIDRAFT_678165</name>
</gene>
<proteinExistence type="predicted"/>
<sequence>MDPATGTREKRLRPCSYYGVMDHETGSAPAYRPPSLCYVPHQGVARKPTLHNLLPRRRLTSPARIYLTFSAFLVRAVCHLTTLLHTTLARVTLYDIISSTDQCKRAGRNDLWAKLST</sequence>
<accession>A0A0C9ZY13</accession>
<dbReference type="Proteomes" id="UP000054018">
    <property type="component" value="Unassembled WGS sequence"/>
</dbReference>
<keyword evidence="2" id="KW-1185">Reference proteome</keyword>
<protein>
    <submittedName>
        <fullName evidence="1">Uncharacterized protein</fullName>
    </submittedName>
</protein>
<organism evidence="1 2">
    <name type="scientific">Pisolithus microcarpus 441</name>
    <dbReference type="NCBI Taxonomy" id="765257"/>
    <lineage>
        <taxon>Eukaryota</taxon>
        <taxon>Fungi</taxon>
        <taxon>Dikarya</taxon>
        <taxon>Basidiomycota</taxon>
        <taxon>Agaricomycotina</taxon>
        <taxon>Agaricomycetes</taxon>
        <taxon>Agaricomycetidae</taxon>
        <taxon>Boletales</taxon>
        <taxon>Sclerodermatineae</taxon>
        <taxon>Pisolithaceae</taxon>
        <taxon>Pisolithus</taxon>
    </lineage>
</organism>
<reference evidence="2" key="2">
    <citation type="submission" date="2015-01" db="EMBL/GenBank/DDBJ databases">
        <title>Evolutionary Origins and Diversification of the Mycorrhizal Mutualists.</title>
        <authorList>
            <consortium name="DOE Joint Genome Institute"/>
            <consortium name="Mycorrhizal Genomics Consortium"/>
            <person name="Kohler A."/>
            <person name="Kuo A."/>
            <person name="Nagy L.G."/>
            <person name="Floudas D."/>
            <person name="Copeland A."/>
            <person name="Barry K.W."/>
            <person name="Cichocki N."/>
            <person name="Veneault-Fourrey C."/>
            <person name="LaButti K."/>
            <person name="Lindquist E.A."/>
            <person name="Lipzen A."/>
            <person name="Lundell T."/>
            <person name="Morin E."/>
            <person name="Murat C."/>
            <person name="Riley R."/>
            <person name="Ohm R."/>
            <person name="Sun H."/>
            <person name="Tunlid A."/>
            <person name="Henrissat B."/>
            <person name="Grigoriev I.V."/>
            <person name="Hibbett D.S."/>
            <person name="Martin F."/>
        </authorList>
    </citation>
    <scope>NUCLEOTIDE SEQUENCE [LARGE SCALE GENOMIC DNA]</scope>
    <source>
        <strain evidence="2">441</strain>
    </source>
</reference>
<dbReference type="EMBL" id="KN833715">
    <property type="protein sequence ID" value="KIK24553.1"/>
    <property type="molecule type" value="Genomic_DNA"/>
</dbReference>
<evidence type="ECO:0000313" key="1">
    <source>
        <dbReference type="EMBL" id="KIK24553.1"/>
    </source>
</evidence>
<dbReference type="HOGENOM" id="CLU_2085726_0_0_1"/>
<name>A0A0C9ZY13_9AGAM</name>
<evidence type="ECO:0000313" key="2">
    <source>
        <dbReference type="Proteomes" id="UP000054018"/>
    </source>
</evidence>
<dbReference type="AlphaFoldDB" id="A0A0C9ZY13"/>